<evidence type="ECO:0000259" key="1">
    <source>
        <dbReference type="Pfam" id="PF09347"/>
    </source>
</evidence>
<comment type="caution">
    <text evidence="2">The sequence shown here is derived from an EMBL/GenBank/DDBJ whole genome shotgun (WGS) entry which is preliminary data.</text>
</comment>
<dbReference type="RefSeq" id="WP_256405327.1">
    <property type="nucleotide sequence ID" value="NZ_CP187151.1"/>
</dbReference>
<evidence type="ECO:0000313" key="3">
    <source>
        <dbReference type="Proteomes" id="UP001597075"/>
    </source>
</evidence>
<dbReference type="InterPro" id="IPR018959">
    <property type="entry name" value="DUF1989"/>
</dbReference>
<dbReference type="PANTHER" id="PTHR31527:SF0">
    <property type="entry name" value="RE64534P"/>
    <property type="match status" value="1"/>
</dbReference>
<dbReference type="AlphaFoldDB" id="A0ABD6D1P4"/>
<organism evidence="2 3">
    <name type="scientific">Haloplanus ruber</name>
    <dbReference type="NCBI Taxonomy" id="869892"/>
    <lineage>
        <taxon>Archaea</taxon>
        <taxon>Methanobacteriati</taxon>
        <taxon>Methanobacteriota</taxon>
        <taxon>Stenosarchaea group</taxon>
        <taxon>Halobacteria</taxon>
        <taxon>Halobacteriales</taxon>
        <taxon>Haloferacaceae</taxon>
        <taxon>Haloplanus</taxon>
    </lineage>
</organism>
<accession>A0ABD6D1P4</accession>
<dbReference type="EMBL" id="JBHUDL010000010">
    <property type="protein sequence ID" value="MFD1635105.1"/>
    <property type="molecule type" value="Genomic_DNA"/>
</dbReference>
<dbReference type="Proteomes" id="UP001597075">
    <property type="component" value="Unassembled WGS sequence"/>
</dbReference>
<dbReference type="Pfam" id="PF09347">
    <property type="entry name" value="DUF1989"/>
    <property type="match status" value="1"/>
</dbReference>
<sequence>MLERRIPEKRGAAFEVTAGETFDVTDVAGQQVADLVAFAAEDPTERLSTKYTYRRSGRVSVTTDDTLYTTEGDPILTITADDCGDHDLLYGPCNEWILADYYDQPEANGCRENLSEAIAPLGVDPALVLETLNIFMRATVTDGRIDIREPQSAPGDTVRFRADRDCYVAVSACAGESTVNAGDTGPIDVTVPDGTDVHTNW</sequence>
<keyword evidence="3" id="KW-1185">Reference proteome</keyword>
<feature type="domain" description="DUF1989" evidence="1">
    <location>
        <begin position="5"/>
        <end position="166"/>
    </location>
</feature>
<dbReference type="PANTHER" id="PTHR31527">
    <property type="entry name" value="RE64534P"/>
    <property type="match status" value="1"/>
</dbReference>
<protein>
    <submittedName>
        <fullName evidence="2">DUF1989 domain-containing protein</fullName>
    </submittedName>
</protein>
<proteinExistence type="predicted"/>
<reference evidence="2 3" key="1">
    <citation type="journal article" date="2019" name="Int. J. Syst. Evol. Microbiol.">
        <title>The Global Catalogue of Microorganisms (GCM) 10K type strain sequencing project: providing services to taxonomists for standard genome sequencing and annotation.</title>
        <authorList>
            <consortium name="The Broad Institute Genomics Platform"/>
            <consortium name="The Broad Institute Genome Sequencing Center for Infectious Disease"/>
            <person name="Wu L."/>
            <person name="Ma J."/>
        </authorList>
    </citation>
    <scope>NUCLEOTIDE SEQUENCE [LARGE SCALE GENOMIC DNA]</scope>
    <source>
        <strain evidence="2 3">CGMCC 1.10594</strain>
    </source>
</reference>
<evidence type="ECO:0000313" key="2">
    <source>
        <dbReference type="EMBL" id="MFD1635105.1"/>
    </source>
</evidence>
<gene>
    <name evidence="2" type="ORF">ACFSBJ_15345</name>
</gene>
<name>A0ABD6D1P4_9EURY</name>